<keyword evidence="4" id="KW-1185">Reference proteome</keyword>
<reference evidence="3 4" key="2">
    <citation type="submission" date="2020-08" db="EMBL/GenBank/DDBJ databases">
        <title>Listeria ohnekaius sp. nov. and Listeria portnoyii sp. nov. isolated from non-agricultural and natural environments.</title>
        <authorList>
            <person name="Weller D."/>
            <person name="Belias A.M."/>
            <person name="Liao J."/>
            <person name="Guo S."/>
            <person name="Orsi R.H."/>
            <person name="Wiedmann M."/>
        </authorList>
    </citation>
    <scope>NUCLEOTIDE SEQUENCE [LARGE SCALE GENOMIC DNA]</scope>
    <source>
        <strain evidence="3 4">FSL W9-0585</strain>
    </source>
</reference>
<proteinExistence type="predicted"/>
<evidence type="ECO:0000256" key="1">
    <source>
        <dbReference type="SAM" id="SignalP"/>
    </source>
</evidence>
<name>A0A7W1T3Z8_9LIST</name>
<dbReference type="InterPro" id="IPR032250">
    <property type="entry name" value="DUF4825"/>
</dbReference>
<dbReference type="Pfam" id="PF16107">
    <property type="entry name" value="DUF4825"/>
    <property type="match status" value="1"/>
</dbReference>
<dbReference type="AlphaFoldDB" id="A0A7W1T3Z8"/>
<sequence>MMRRYLSVVMLSVMVLMIAGCANGKENSSEPTSEDVQVLFEKRDSKIGDNSAVSAIVQHLYLRDYIQEIQLQTKKKPYGVTVTYEIPDSDETPNSPDIHEKNAAVLFSLIPNLDSVTFMFNADNSSLGGTYYRSKMGNVVKENLEDISKSEESLSQFLDS</sequence>
<evidence type="ECO:0000313" key="3">
    <source>
        <dbReference type="EMBL" id="MBA3925091.1"/>
    </source>
</evidence>
<evidence type="ECO:0000313" key="4">
    <source>
        <dbReference type="Proteomes" id="UP000548787"/>
    </source>
</evidence>
<comment type="caution">
    <text evidence="3">The sequence shown here is derived from an EMBL/GenBank/DDBJ whole genome shotgun (WGS) entry which is preliminary data.</text>
</comment>
<gene>
    <name evidence="3" type="ORF">HPK16_01955</name>
</gene>
<evidence type="ECO:0000259" key="2">
    <source>
        <dbReference type="Pfam" id="PF16107"/>
    </source>
</evidence>
<dbReference type="EMBL" id="JABJVM010000002">
    <property type="protein sequence ID" value="MBA3925091.1"/>
    <property type="molecule type" value="Genomic_DNA"/>
</dbReference>
<keyword evidence="1" id="KW-0732">Signal</keyword>
<accession>A0A7W1T3Z8</accession>
<feature type="chain" id="PRO_5030811783" evidence="1">
    <location>
        <begin position="25"/>
        <end position="160"/>
    </location>
</feature>
<feature type="domain" description="DUF4825" evidence="2">
    <location>
        <begin position="40"/>
        <end position="124"/>
    </location>
</feature>
<feature type="signal peptide" evidence="1">
    <location>
        <begin position="1"/>
        <end position="24"/>
    </location>
</feature>
<reference evidence="3 4" key="1">
    <citation type="submission" date="2020-05" db="EMBL/GenBank/DDBJ databases">
        <authorList>
            <person name="Carlin C.R."/>
        </authorList>
    </citation>
    <scope>NUCLEOTIDE SEQUENCE [LARGE SCALE GENOMIC DNA]</scope>
    <source>
        <strain evidence="3 4">FSL W9-0585</strain>
    </source>
</reference>
<protein>
    <submittedName>
        <fullName evidence="3">DUF4825 domain-containing protein</fullName>
    </submittedName>
</protein>
<dbReference type="Proteomes" id="UP000548787">
    <property type="component" value="Unassembled WGS sequence"/>
</dbReference>
<dbReference type="RefSeq" id="WP_181675350.1">
    <property type="nucleotide sequence ID" value="NZ_JABJVM010000002.1"/>
</dbReference>
<organism evidence="3 4">
    <name type="scientific">Listeria rustica</name>
    <dbReference type="NCBI Taxonomy" id="2713503"/>
    <lineage>
        <taxon>Bacteria</taxon>
        <taxon>Bacillati</taxon>
        <taxon>Bacillota</taxon>
        <taxon>Bacilli</taxon>
        <taxon>Bacillales</taxon>
        <taxon>Listeriaceae</taxon>
        <taxon>Listeria</taxon>
    </lineage>
</organism>
<dbReference type="PROSITE" id="PS51257">
    <property type="entry name" value="PROKAR_LIPOPROTEIN"/>
    <property type="match status" value="1"/>
</dbReference>